<evidence type="ECO:0000256" key="3">
    <source>
        <dbReference type="ARBA" id="ARBA00023004"/>
    </source>
</evidence>
<dbReference type="AlphaFoldDB" id="A0A343TMP6"/>
<feature type="compositionally biased region" description="Basic and acidic residues" evidence="5">
    <location>
        <begin position="375"/>
        <end position="403"/>
    </location>
</feature>
<dbReference type="Gene3D" id="3.30.70.20">
    <property type="match status" value="2"/>
</dbReference>
<accession>A0A343TMP6</accession>
<dbReference type="GO" id="GO:0016491">
    <property type="term" value="F:oxidoreductase activity"/>
    <property type="evidence" value="ECO:0007669"/>
    <property type="project" value="UniProtKB-ARBA"/>
</dbReference>
<feature type="region of interest" description="Disordered" evidence="5">
    <location>
        <begin position="1"/>
        <end position="36"/>
    </location>
</feature>
<keyword evidence="3" id="KW-0408">Iron</keyword>
<evidence type="ECO:0000256" key="2">
    <source>
        <dbReference type="ARBA" id="ARBA00022723"/>
    </source>
</evidence>
<feature type="region of interest" description="Disordered" evidence="5">
    <location>
        <begin position="79"/>
        <end position="129"/>
    </location>
</feature>
<dbReference type="PROSITE" id="PS00198">
    <property type="entry name" value="4FE4S_FER_1"/>
    <property type="match status" value="1"/>
</dbReference>
<feature type="domain" description="4Fe-4S ferredoxin-type" evidence="6">
    <location>
        <begin position="167"/>
        <end position="196"/>
    </location>
</feature>
<feature type="domain" description="4Fe-4S ferredoxin-type" evidence="6">
    <location>
        <begin position="244"/>
        <end position="273"/>
    </location>
</feature>
<dbReference type="SUPFAM" id="SSF54862">
    <property type="entry name" value="4Fe-4S ferredoxins"/>
    <property type="match status" value="1"/>
</dbReference>
<dbReference type="CDD" id="cd10551">
    <property type="entry name" value="PsrB"/>
    <property type="match status" value="1"/>
</dbReference>
<keyword evidence="4" id="KW-0411">Iron-sulfur</keyword>
<protein>
    <submittedName>
        <fullName evidence="7">Anaerobic dehydrogenase iron-sulfur-binding subunit</fullName>
    </submittedName>
</protein>
<dbReference type="PANTHER" id="PTHR43177">
    <property type="entry name" value="PROTEIN NRFC"/>
    <property type="match status" value="1"/>
</dbReference>
<dbReference type="RefSeq" id="WP_119820515.1">
    <property type="nucleotide sequence ID" value="NZ_CP025066.1"/>
</dbReference>
<feature type="compositionally biased region" description="Basic and acidic residues" evidence="5">
    <location>
        <begin position="17"/>
        <end position="36"/>
    </location>
</feature>
<dbReference type="Pfam" id="PF13247">
    <property type="entry name" value="Fer4_11"/>
    <property type="match status" value="1"/>
</dbReference>
<dbReference type="GeneID" id="37879110"/>
<evidence type="ECO:0000259" key="6">
    <source>
        <dbReference type="PROSITE" id="PS51379"/>
    </source>
</evidence>
<name>A0A343TMP6_9EURY</name>
<dbReference type="Proteomes" id="UP000263012">
    <property type="component" value="Chromosome"/>
</dbReference>
<feature type="compositionally biased region" description="Basic and acidic residues" evidence="5">
    <location>
        <begin position="341"/>
        <end position="360"/>
    </location>
</feature>
<keyword evidence="8" id="KW-1185">Reference proteome</keyword>
<feature type="compositionally biased region" description="Polar residues" evidence="5">
    <location>
        <begin position="1"/>
        <end position="16"/>
    </location>
</feature>
<proteinExistence type="predicted"/>
<dbReference type="InterPro" id="IPR017900">
    <property type="entry name" value="4Fe4S_Fe_S_CS"/>
</dbReference>
<evidence type="ECO:0000256" key="5">
    <source>
        <dbReference type="SAM" id="MobiDB-lite"/>
    </source>
</evidence>
<sequence length="412" mass="45317">MSQGNDPPYRESQSTHGFRDAVGNEKAEEIDEERAREILADVEYDTELGIELARDSRRLAAGEMSDREFHEKYNEAILEEFGVDDRPTDPEMAHTTSRGEPGPAAGDPNPGSDGPLPGVPGSDGPTRRSVLKTAGMLGAAAVGGTAALQGAGVAADSQPETEPDKQMGMVIDTERCIACLQCMQACNEENNTAEGSLWMYVFRYQQDDYTDQEHYLSRPCQHCSDAPCVNACPTASRYRREEDGIILTDYDRCTGCRYCEISCPYGVNYFQWIESEDEFDYDQEIDGRTAAGDPPQGVMGKCTFCIQRQVSDDPELQGTTACEDACPVDAIHFGDLEDSESPPRQHLEEKKDSSKFRLFKDANTSPNVFYIGNEPEGHPEPVDGPTKPEDIGLSRDRPGRDVYSDGGEDDGN</sequence>
<dbReference type="InterPro" id="IPR050954">
    <property type="entry name" value="ET_IronSulfur_Cluster-Binding"/>
</dbReference>
<dbReference type="Pfam" id="PF16947">
    <property type="entry name" value="Ferredoxin_N"/>
    <property type="match status" value="1"/>
</dbReference>
<dbReference type="GO" id="GO:0051539">
    <property type="term" value="F:4 iron, 4 sulfur cluster binding"/>
    <property type="evidence" value="ECO:0007669"/>
    <property type="project" value="UniProtKB-KW"/>
</dbReference>
<evidence type="ECO:0000256" key="1">
    <source>
        <dbReference type="ARBA" id="ARBA00022485"/>
    </source>
</evidence>
<dbReference type="InterPro" id="IPR017896">
    <property type="entry name" value="4Fe4S_Fe-S-bd"/>
</dbReference>
<dbReference type="PANTHER" id="PTHR43177:SF3">
    <property type="entry name" value="PROTEIN NRFC HOMOLOG"/>
    <property type="match status" value="1"/>
</dbReference>
<feature type="compositionally biased region" description="Basic and acidic residues" evidence="5">
    <location>
        <begin position="83"/>
        <end position="92"/>
    </location>
</feature>
<keyword evidence="1" id="KW-0004">4Fe-4S</keyword>
<keyword evidence="2" id="KW-0479">Metal-binding</keyword>
<gene>
    <name evidence="7" type="ORF">AArcSl_2753</name>
</gene>
<dbReference type="InterPro" id="IPR031604">
    <property type="entry name" value="Ferredoxin_N"/>
</dbReference>
<feature type="region of interest" description="Disordered" evidence="5">
    <location>
        <begin position="334"/>
        <end position="412"/>
    </location>
</feature>
<dbReference type="OrthoDB" id="2837at2157"/>
<evidence type="ECO:0000256" key="4">
    <source>
        <dbReference type="ARBA" id="ARBA00023014"/>
    </source>
</evidence>
<organism evidence="7 8">
    <name type="scientific">Halalkaliarchaeum desulfuricum</name>
    <dbReference type="NCBI Taxonomy" id="2055893"/>
    <lineage>
        <taxon>Archaea</taxon>
        <taxon>Methanobacteriati</taxon>
        <taxon>Methanobacteriota</taxon>
        <taxon>Stenosarchaea group</taxon>
        <taxon>Halobacteria</taxon>
        <taxon>Halobacteriales</taxon>
        <taxon>Haloferacaceae</taxon>
        <taxon>Halalkaliarchaeum</taxon>
    </lineage>
</organism>
<evidence type="ECO:0000313" key="7">
    <source>
        <dbReference type="EMBL" id="AUX10368.1"/>
    </source>
</evidence>
<dbReference type="EMBL" id="CP025066">
    <property type="protein sequence ID" value="AUX10368.1"/>
    <property type="molecule type" value="Genomic_DNA"/>
</dbReference>
<reference evidence="8" key="1">
    <citation type="submission" date="2017-11" db="EMBL/GenBank/DDBJ databases">
        <title>Phenotypic and genomic properties of facultatively anaerobic sulfur-reducing natronoarchaea from hypersaline soda lakes.</title>
        <authorList>
            <person name="Sorokin D.Y."/>
            <person name="Kublanov I.V."/>
            <person name="Roman P."/>
            <person name="Sinninghe Damste J.S."/>
            <person name="Golyshin P.N."/>
            <person name="Rojo D."/>
            <person name="Ciordia S."/>
            <person name="Mena M.D.C."/>
            <person name="Ferrer M."/>
            <person name="Messina E."/>
            <person name="Smedile F."/>
            <person name="La Spada G."/>
            <person name="La Cono V."/>
            <person name="Yakimov M.M."/>
        </authorList>
    </citation>
    <scope>NUCLEOTIDE SEQUENCE [LARGE SCALE GENOMIC DNA]</scope>
    <source>
        <strain evidence="8">AArc-Sl</strain>
    </source>
</reference>
<evidence type="ECO:0000313" key="8">
    <source>
        <dbReference type="Proteomes" id="UP000263012"/>
    </source>
</evidence>
<dbReference type="PROSITE" id="PS51379">
    <property type="entry name" value="4FE4S_FER_2"/>
    <property type="match status" value="2"/>
</dbReference>
<dbReference type="GO" id="GO:0046872">
    <property type="term" value="F:metal ion binding"/>
    <property type="evidence" value="ECO:0007669"/>
    <property type="project" value="UniProtKB-KW"/>
</dbReference>
<dbReference type="KEGG" id="hdf:AArcSl_2753"/>